<evidence type="ECO:0000313" key="4">
    <source>
        <dbReference type="Proteomes" id="UP000187013"/>
    </source>
</evidence>
<gene>
    <name evidence="3" type="ORF">ZYGR_0AR00100</name>
</gene>
<evidence type="ECO:0000259" key="2">
    <source>
        <dbReference type="PROSITE" id="PS51820"/>
    </source>
</evidence>
<evidence type="ECO:0000313" key="3">
    <source>
        <dbReference type="EMBL" id="GAV54687.1"/>
    </source>
</evidence>
<dbReference type="Pfam" id="PF10528">
    <property type="entry name" value="GLEYA"/>
    <property type="match status" value="1"/>
</dbReference>
<evidence type="ECO:0000256" key="1">
    <source>
        <dbReference type="SAM" id="SignalP"/>
    </source>
</evidence>
<name>A0A1Q3AG31_ZYGRO</name>
<dbReference type="GO" id="GO:0000128">
    <property type="term" value="P:flocculation"/>
    <property type="evidence" value="ECO:0007669"/>
    <property type="project" value="InterPro"/>
</dbReference>
<feature type="chain" id="PRO_5013156977" description="PA14 domain-containing protein" evidence="1">
    <location>
        <begin position="24"/>
        <end position="534"/>
    </location>
</feature>
<feature type="domain" description="PA14" evidence="2">
    <location>
        <begin position="78"/>
        <end position="242"/>
    </location>
</feature>
<accession>A0A1Q3AG31</accession>
<keyword evidence="1" id="KW-0732">Signal</keyword>
<dbReference type="PROSITE" id="PS51820">
    <property type="entry name" value="PA14"/>
    <property type="match status" value="1"/>
</dbReference>
<dbReference type="Gene3D" id="2.60.120.1560">
    <property type="match status" value="1"/>
</dbReference>
<dbReference type="Pfam" id="PF00624">
    <property type="entry name" value="Flocculin"/>
    <property type="match status" value="6"/>
</dbReference>
<protein>
    <recommendedName>
        <fullName evidence="2">PA14 domain-containing protein</fullName>
    </recommendedName>
</protein>
<dbReference type="SMART" id="SM00758">
    <property type="entry name" value="PA14"/>
    <property type="match status" value="1"/>
</dbReference>
<comment type="caution">
    <text evidence="3">The sequence shown here is derived from an EMBL/GenBank/DDBJ whole genome shotgun (WGS) entry which is preliminary data.</text>
</comment>
<sequence>MFRKSISQWLLWFSLLGITRVLAATACLPQNQAQSGFTAKFYQYDFGDTITYSNPAYMAGGYTQRQLLGTKTNLNNILIAYGMKCRLWNGEVVTPKEPWNFDYSKCVNTDYIYQQQKGTIFGLNLYATDFTVELTGYFLAPQNGTYTFALSHVDDSAILSFGEGIAFDCCNQDDGANGNTNFSINAIKPNNGPTGHMNIDVELAANYYYPLKIVFTNTEQIAMLYTTVTLPDGTIVANDFNGYVFSFDSDPQQPSCTVINPLPFVTTTSTIPWTGSFTSSYTTETKIVTDSHGDGEGQVVVGVETPTTPPVLTTEYTPYSGSVTSTYSTESTWVTGTDGKTTPETIYHVETPTTPPVLTTEYTGYSGNITSTYSTESTYVTGTDGKTTPETIYHVETPTTPPVLSTSFTGYNGNGTSTFSTESTWVTGTDGKTTPETIYHVETPTTPPVLSTEYTGYSGNATSTYSTESTWVTGTDGKTTPETIYHVETPTTPPVLTTEYTGYSGNATSTYSTESTWLTGTDGKTTPETIYHVE</sequence>
<dbReference type="InterPro" id="IPR037524">
    <property type="entry name" value="PA14/GLEYA"/>
</dbReference>
<reference evidence="3 4" key="1">
    <citation type="submission" date="2016-08" db="EMBL/GenBank/DDBJ databases">
        <title>Draft genome sequence of allopolyploid Zygosaccharomyces rouxii.</title>
        <authorList>
            <person name="Watanabe J."/>
            <person name="Uehara K."/>
            <person name="Mogi Y."/>
            <person name="Tsukioka Y."/>
        </authorList>
    </citation>
    <scope>NUCLEOTIDE SEQUENCE [LARGE SCALE GENOMIC DNA]</scope>
    <source>
        <strain evidence="3 4">NBRC 110957</strain>
    </source>
</reference>
<dbReference type="Proteomes" id="UP000187013">
    <property type="component" value="Unassembled WGS sequence"/>
</dbReference>
<dbReference type="InterPro" id="IPR001389">
    <property type="entry name" value="Flocculin"/>
</dbReference>
<dbReference type="InterPro" id="IPR011658">
    <property type="entry name" value="PA14_dom"/>
</dbReference>
<organism evidence="3 4">
    <name type="scientific">Zygosaccharomyces rouxii</name>
    <dbReference type="NCBI Taxonomy" id="4956"/>
    <lineage>
        <taxon>Eukaryota</taxon>
        <taxon>Fungi</taxon>
        <taxon>Dikarya</taxon>
        <taxon>Ascomycota</taxon>
        <taxon>Saccharomycotina</taxon>
        <taxon>Saccharomycetes</taxon>
        <taxon>Saccharomycetales</taxon>
        <taxon>Saccharomycetaceae</taxon>
        <taxon>Zygosaccharomyces</taxon>
    </lineage>
</organism>
<feature type="non-terminal residue" evidence="3">
    <location>
        <position position="534"/>
    </location>
</feature>
<feature type="signal peptide" evidence="1">
    <location>
        <begin position="1"/>
        <end position="23"/>
    </location>
</feature>
<dbReference type="AlphaFoldDB" id="A0A1Q3AG31"/>
<dbReference type="InterPro" id="IPR018871">
    <property type="entry name" value="GLEYA_adhesin_domain"/>
</dbReference>
<dbReference type="OrthoDB" id="4070698at2759"/>
<proteinExistence type="predicted"/>
<dbReference type="EMBL" id="BDGX01000044">
    <property type="protein sequence ID" value="GAV54687.1"/>
    <property type="molecule type" value="Genomic_DNA"/>
</dbReference>